<dbReference type="EMBL" id="LR796623">
    <property type="protein sequence ID" value="CAB4154856.1"/>
    <property type="molecule type" value="Genomic_DNA"/>
</dbReference>
<organism evidence="1">
    <name type="scientific">uncultured Caudovirales phage</name>
    <dbReference type="NCBI Taxonomy" id="2100421"/>
    <lineage>
        <taxon>Viruses</taxon>
        <taxon>Duplodnaviria</taxon>
        <taxon>Heunggongvirae</taxon>
        <taxon>Uroviricota</taxon>
        <taxon>Caudoviricetes</taxon>
        <taxon>Peduoviridae</taxon>
        <taxon>Maltschvirus</taxon>
        <taxon>Maltschvirus maltsch</taxon>
    </lineage>
</organism>
<protein>
    <submittedName>
        <fullName evidence="1">Uncharacterized protein</fullName>
    </submittedName>
</protein>
<sequence length="78" mass="8357">MSKPVSLDEVRSAPSAKVIGELERLLEEAKTGQVQGFTAVIMNPGGQSSSCFCGDFDADKALWAIECWKVRLLRGVGA</sequence>
<proteinExistence type="predicted"/>
<name>A0A6J5N9Y0_9CAUD</name>
<gene>
    <name evidence="1" type="ORF">UFOVP650_41</name>
</gene>
<accession>A0A6J5N9Y0</accession>
<evidence type="ECO:0000313" key="1">
    <source>
        <dbReference type="EMBL" id="CAB4154856.1"/>
    </source>
</evidence>
<reference evidence="1" key="1">
    <citation type="submission" date="2020-04" db="EMBL/GenBank/DDBJ databases">
        <authorList>
            <person name="Chiriac C."/>
            <person name="Salcher M."/>
            <person name="Ghai R."/>
            <person name="Kavagutti S V."/>
        </authorList>
    </citation>
    <scope>NUCLEOTIDE SEQUENCE</scope>
</reference>